<gene>
    <name evidence="1" type="ORF">A2121_01050</name>
</gene>
<dbReference type="InterPro" id="IPR003737">
    <property type="entry name" value="GlcNAc_PI_deacetylase-related"/>
</dbReference>
<evidence type="ECO:0000313" key="2">
    <source>
        <dbReference type="Proteomes" id="UP000176484"/>
    </source>
</evidence>
<dbReference type="InterPro" id="IPR024078">
    <property type="entry name" value="LmbE-like_dom_sf"/>
</dbReference>
<dbReference type="EMBL" id="MFTD01000022">
    <property type="protein sequence ID" value="OGI46389.1"/>
    <property type="molecule type" value="Genomic_DNA"/>
</dbReference>
<evidence type="ECO:0000313" key="1">
    <source>
        <dbReference type="EMBL" id="OGI46389.1"/>
    </source>
</evidence>
<comment type="caution">
    <text evidence="1">The sequence shown here is derived from an EMBL/GenBank/DDBJ whole genome shotgun (WGS) entry which is preliminary data.</text>
</comment>
<dbReference type="AlphaFoldDB" id="A0A1F6TMV1"/>
<dbReference type="GO" id="GO:0016811">
    <property type="term" value="F:hydrolase activity, acting on carbon-nitrogen (but not peptide) bonds, in linear amides"/>
    <property type="evidence" value="ECO:0007669"/>
    <property type="project" value="TreeGrafter"/>
</dbReference>
<sequence length="241" mass="26949">MEKINFKGKTILAVGAHPDDNDFGFGATIAKATKAGAEVIYLLATIGQRGSSNKLLNPESLSKIRRGEQEKAAKILGVKSVHFLDYNDGELVPNIQLKEEIVRFIRRYKPEIVFTSDPSRFYFKEYGFINHTDHRAIGEATLDAVYPLARDLLSFPEHGKIGLKPHKVKEILMPSFLPEDANCFIDVSNTFKTKIKALLCHQSQIKSAKELRQRMEARASSMGGKAGFKLAEAFIRLKLPS</sequence>
<dbReference type="PANTHER" id="PTHR12993">
    <property type="entry name" value="N-ACETYLGLUCOSAMINYL-PHOSPHATIDYLINOSITOL DE-N-ACETYLASE-RELATED"/>
    <property type="match status" value="1"/>
</dbReference>
<proteinExistence type="predicted"/>
<dbReference type="SUPFAM" id="SSF102588">
    <property type="entry name" value="LmbE-like"/>
    <property type="match status" value="1"/>
</dbReference>
<dbReference type="Gene3D" id="3.40.50.10320">
    <property type="entry name" value="LmbE-like"/>
    <property type="match status" value="1"/>
</dbReference>
<dbReference type="Proteomes" id="UP000176484">
    <property type="component" value="Unassembled WGS sequence"/>
</dbReference>
<accession>A0A1F6TMV1</accession>
<dbReference type="Pfam" id="PF02585">
    <property type="entry name" value="PIG-L"/>
    <property type="match status" value="1"/>
</dbReference>
<name>A0A1F6TMV1_9BACT</name>
<dbReference type="PANTHER" id="PTHR12993:SF28">
    <property type="entry name" value="LMBE FAMILY PROTEIN"/>
    <property type="match status" value="1"/>
</dbReference>
<organism evidence="1 2">
    <name type="scientific">Candidatus Nomurabacteria bacterium GWB1_40_6</name>
    <dbReference type="NCBI Taxonomy" id="1801727"/>
    <lineage>
        <taxon>Bacteria</taxon>
        <taxon>Candidatus Nomuraibacteriota</taxon>
    </lineage>
</organism>
<reference evidence="1 2" key="1">
    <citation type="journal article" date="2016" name="Nat. Commun.">
        <title>Thousands of microbial genomes shed light on interconnected biogeochemical processes in an aquifer system.</title>
        <authorList>
            <person name="Anantharaman K."/>
            <person name="Brown C.T."/>
            <person name="Hug L.A."/>
            <person name="Sharon I."/>
            <person name="Castelle C.J."/>
            <person name="Probst A.J."/>
            <person name="Thomas B.C."/>
            <person name="Singh A."/>
            <person name="Wilkins M.J."/>
            <person name="Karaoz U."/>
            <person name="Brodie E.L."/>
            <person name="Williams K.H."/>
            <person name="Hubbard S.S."/>
            <person name="Banfield J.F."/>
        </authorList>
    </citation>
    <scope>NUCLEOTIDE SEQUENCE [LARGE SCALE GENOMIC DNA]</scope>
</reference>
<protein>
    <recommendedName>
        <fullName evidence="3">GlcNAc-PI de-N-acetylase</fullName>
    </recommendedName>
</protein>
<evidence type="ECO:0008006" key="3">
    <source>
        <dbReference type="Google" id="ProtNLM"/>
    </source>
</evidence>